<keyword evidence="4" id="KW-0560">Oxidoreductase</keyword>
<dbReference type="SMART" id="SM00558">
    <property type="entry name" value="JmjC"/>
    <property type="match status" value="1"/>
</dbReference>
<evidence type="ECO:0000313" key="8">
    <source>
        <dbReference type="Proteomes" id="UP001652620"/>
    </source>
</evidence>
<comment type="subcellular location">
    <subcellularLocation>
        <location evidence="2">Nucleus</location>
    </subcellularLocation>
</comment>
<evidence type="ECO:0000256" key="1">
    <source>
        <dbReference type="ARBA" id="ARBA00001954"/>
    </source>
</evidence>
<accession>A0ABM3K0P6</accession>
<protein>
    <submittedName>
        <fullName evidence="9">Bifunctional peptidase and arginyl-hydroxylase JMJD5 isoform X1</fullName>
    </submittedName>
</protein>
<dbReference type="Gene3D" id="2.60.120.650">
    <property type="entry name" value="Cupin"/>
    <property type="match status" value="1"/>
</dbReference>
<evidence type="ECO:0000256" key="5">
    <source>
        <dbReference type="ARBA" id="ARBA00023004"/>
    </source>
</evidence>
<name>A0ABM3K0P6_BACDO</name>
<dbReference type="InterPro" id="IPR041667">
    <property type="entry name" value="Cupin_8"/>
</dbReference>
<dbReference type="RefSeq" id="XP_049315051.1">
    <property type="nucleotide sequence ID" value="XM_049459094.1"/>
</dbReference>
<comment type="cofactor">
    <cofactor evidence="1">
        <name>Fe(2+)</name>
        <dbReference type="ChEBI" id="CHEBI:29033"/>
    </cofactor>
</comment>
<keyword evidence="3" id="KW-0479">Metal-binding</keyword>
<dbReference type="GeneID" id="105224428"/>
<evidence type="ECO:0000256" key="3">
    <source>
        <dbReference type="ARBA" id="ARBA00022723"/>
    </source>
</evidence>
<dbReference type="Proteomes" id="UP001652620">
    <property type="component" value="Chromosome 5"/>
</dbReference>
<evidence type="ECO:0000313" key="9">
    <source>
        <dbReference type="RefSeq" id="XP_049315051.1"/>
    </source>
</evidence>
<feature type="domain" description="JmjC" evidence="7">
    <location>
        <begin position="268"/>
        <end position="416"/>
    </location>
</feature>
<evidence type="ECO:0000259" key="7">
    <source>
        <dbReference type="PROSITE" id="PS51184"/>
    </source>
</evidence>
<reference evidence="9" key="1">
    <citation type="submission" date="2025-08" db="UniProtKB">
        <authorList>
            <consortium name="RefSeq"/>
        </authorList>
    </citation>
    <scope>IDENTIFICATION</scope>
    <source>
        <tissue evidence="9">Adult</tissue>
    </source>
</reference>
<evidence type="ECO:0000256" key="4">
    <source>
        <dbReference type="ARBA" id="ARBA00023002"/>
    </source>
</evidence>
<dbReference type="PANTHER" id="PTHR12461">
    <property type="entry name" value="HYPOXIA-INDUCIBLE FACTOR 1 ALPHA INHIBITOR-RELATED"/>
    <property type="match status" value="1"/>
</dbReference>
<dbReference type="InterPro" id="IPR003347">
    <property type="entry name" value="JmjC_dom"/>
</dbReference>
<organism evidence="8 9">
    <name type="scientific">Bactrocera dorsalis</name>
    <name type="common">Oriental fruit fly</name>
    <name type="synonym">Dacus dorsalis</name>
    <dbReference type="NCBI Taxonomy" id="27457"/>
    <lineage>
        <taxon>Eukaryota</taxon>
        <taxon>Metazoa</taxon>
        <taxon>Ecdysozoa</taxon>
        <taxon>Arthropoda</taxon>
        <taxon>Hexapoda</taxon>
        <taxon>Insecta</taxon>
        <taxon>Pterygota</taxon>
        <taxon>Neoptera</taxon>
        <taxon>Endopterygota</taxon>
        <taxon>Diptera</taxon>
        <taxon>Brachycera</taxon>
        <taxon>Muscomorpha</taxon>
        <taxon>Tephritoidea</taxon>
        <taxon>Tephritidae</taxon>
        <taxon>Bactrocera</taxon>
        <taxon>Bactrocera</taxon>
    </lineage>
</organism>
<gene>
    <name evidence="9" type="primary">LOC105224428</name>
</gene>
<evidence type="ECO:0000256" key="6">
    <source>
        <dbReference type="ARBA" id="ARBA00023242"/>
    </source>
</evidence>
<dbReference type="PANTHER" id="PTHR12461:SF106">
    <property type="entry name" value="BIFUNCTIONAL PEPTIDASE AND ARGINYL-HYDROXYLASE JMJD5"/>
    <property type="match status" value="1"/>
</dbReference>
<keyword evidence="8" id="KW-1185">Reference proteome</keyword>
<sequence>MWRENCGELCKNSKQMEERTEIYKYLPKYKEIKIILENEPEANYILGLAATDVEKANSETYEYNEEVYYLICSLAEKCWERIHTGHFSAVPLEVRKIYALSNYFKIFYLFCESVSQQQLMRCAEVLDEAILIGCTQGLYEGSDEFQSQLTSYISKALEENTQTPLPIIEPLKRQQFKCDILVLDCPSIEDFRTKCFTTEHPALLLNTIKHWPALQKWRDLNYIHKLAGNRTVPIEIGSNYTNDEWSQQLVKIRDFLHRQFTNTDNEIEYLAQHELFDQIPALKADIRIPDYCILRTKDSESPAHVSIKAWLGPKNTISPLHYDPEHNLLCQVFGRKHIILASPADTPNLYAHESEMLCNTSQLDAAQLDFEKFPLAAKATFYNVTLQAGDCLYIPPKWWHYVRAESESFSVSFWWS</sequence>
<dbReference type="Pfam" id="PF13621">
    <property type="entry name" value="Cupin_8"/>
    <property type="match status" value="1"/>
</dbReference>
<keyword evidence="6" id="KW-0539">Nucleus</keyword>
<dbReference type="SUPFAM" id="SSF51197">
    <property type="entry name" value="Clavaminate synthase-like"/>
    <property type="match status" value="1"/>
</dbReference>
<keyword evidence="5" id="KW-0408">Iron</keyword>
<dbReference type="PROSITE" id="PS51184">
    <property type="entry name" value="JMJC"/>
    <property type="match status" value="1"/>
</dbReference>
<evidence type="ECO:0000256" key="2">
    <source>
        <dbReference type="ARBA" id="ARBA00004123"/>
    </source>
</evidence>
<proteinExistence type="predicted"/>